<dbReference type="GO" id="GO:0052861">
    <property type="term" value="F:endo-1,3(4)-beta-glucanase activity"/>
    <property type="evidence" value="ECO:0007669"/>
    <property type="project" value="InterPro"/>
</dbReference>
<keyword evidence="8" id="KW-0624">Polysaccharide degradation</keyword>
<dbReference type="GO" id="GO:0071555">
    <property type="term" value="P:cell wall organization"/>
    <property type="evidence" value="ECO:0007669"/>
    <property type="project" value="UniProtKB-KW"/>
</dbReference>
<dbReference type="OrthoDB" id="4473401at2759"/>
<dbReference type="AlphaFoldDB" id="A0A3M7MJ12"/>
<dbReference type="Gene3D" id="2.70.98.30">
    <property type="entry name" value="Golgi alpha-mannosidase II, domain 4"/>
    <property type="match status" value="1"/>
</dbReference>
<dbReference type="InterPro" id="IPR005200">
    <property type="entry name" value="Endo-beta-glucanase"/>
</dbReference>
<reference evidence="11 12" key="1">
    <citation type="journal article" date="2014" name="PLoS ONE">
        <title>De novo Genome Assembly of the Fungal Plant Pathogen Pyrenophora semeniperda.</title>
        <authorList>
            <person name="Soliai M.M."/>
            <person name="Meyer S.E."/>
            <person name="Udall J.A."/>
            <person name="Elzinga D.E."/>
            <person name="Hermansen R.A."/>
            <person name="Bodily P.M."/>
            <person name="Hart A.A."/>
            <person name="Coleman C.E."/>
        </authorList>
    </citation>
    <scope>NUCLEOTIDE SEQUENCE [LARGE SCALE GENOMIC DNA]</scope>
    <source>
        <strain evidence="11 12">CCB06</strain>
        <tissue evidence="11">Mycelium</tissue>
    </source>
</reference>
<evidence type="ECO:0000256" key="3">
    <source>
        <dbReference type="ARBA" id="ARBA00012780"/>
    </source>
</evidence>
<keyword evidence="12" id="KW-1185">Reference proteome</keyword>
<evidence type="ECO:0000256" key="6">
    <source>
        <dbReference type="ARBA" id="ARBA00023295"/>
    </source>
</evidence>
<dbReference type="PANTHER" id="PTHR31983:SF0">
    <property type="entry name" value="GLUCAN ENDO-1,3-BETA-D-GLUCOSIDASE 2"/>
    <property type="match status" value="1"/>
</dbReference>
<evidence type="ECO:0000313" key="11">
    <source>
        <dbReference type="EMBL" id="RMZ74501.1"/>
    </source>
</evidence>
<dbReference type="Gene3D" id="1.10.287.1170">
    <property type="entry name" value="glycoside hydrolase family 81 endo-[beta] glucanase"/>
    <property type="match status" value="1"/>
</dbReference>
<dbReference type="GO" id="GO:0009986">
    <property type="term" value="C:cell surface"/>
    <property type="evidence" value="ECO:0007669"/>
    <property type="project" value="TreeGrafter"/>
</dbReference>
<evidence type="ECO:0000256" key="2">
    <source>
        <dbReference type="ARBA" id="ARBA00010730"/>
    </source>
</evidence>
<dbReference type="GO" id="GO:0042973">
    <property type="term" value="F:glucan endo-1,3-beta-D-glucosidase activity"/>
    <property type="evidence" value="ECO:0007669"/>
    <property type="project" value="UniProtKB-EC"/>
</dbReference>
<evidence type="ECO:0000256" key="1">
    <source>
        <dbReference type="ARBA" id="ARBA00000382"/>
    </source>
</evidence>
<dbReference type="Pfam" id="PF03639">
    <property type="entry name" value="Glyco_hydro_81"/>
    <property type="match status" value="1"/>
</dbReference>
<dbReference type="PROSITE" id="PS52008">
    <property type="entry name" value="GH81"/>
    <property type="match status" value="1"/>
</dbReference>
<sequence>MSSMGPSHARPLSPRVSSIKLTRKESWFGSWRDNRRGIKTASSTKISDSDEVPSDNLFTPIQADSILPQIPIGRHHPVPRTGVEDDDNRTMHTNSFYANAFLGKQNNPIWTHPYSLWWGKGWMQAGMVQTCGMCVSHVEESDLVFEPGDPPKGYINPLRKQNLIISALELDARTILTTDTHLPFSVNINLIAHSTPQEPKITFPCVQGMSFITAGYRDATPMIQTGGRGFADMVGPTMLGRSFKYCLYEKNGQSWVMYVNPVANISYDATRFIWLDPNTLVGPPSFKGTIQVAKNPLGPEGEALYDRACGAFVCEAKLTATVTDGKGAYSFRYSKIGNAPLLMFALPHHIQSLDPELRPHITNLRLRTTTKGIATAIWTEKLSLIEPSLPLSMFLSPWTSSMGPNARLWYPPDVLAFIAAVAERDLRRVMSDKIPQESIYCGGKTFAKFATIVWIIADILCLNSIAATGLNKLKFEFAKYIANTQRHPLYYDDNWKGVVSAAGFTDPAADYGNTYYNDHHVHYSYFVYTAAVIGYLDPAWLGQGDNKAWTNMLVKDFAESDYDGRDYPFQRSFDWWHGHSWAKGLGEAPDGKHIECMGEDGFASYAVKVWGRVVGDAAMEKRGALQLALQSRTFPTYIALSSTNPTHPARYAQNKLCGVLFENKVDYASTYARHSTFCECSYYTLSPSLIHGIHMLPLTPATSLLRSRAFVKEEWDTFFSEGRANVEGGWRGILYANLALADPKASFAFFRNGVNGYWDERWIDAGTSRTWCLVWAAALVELAKKS</sequence>
<dbReference type="Proteomes" id="UP000265663">
    <property type="component" value="Unassembled WGS sequence"/>
</dbReference>
<name>A0A3M7MJ12_9PLEO</name>
<comment type="catalytic activity">
    <reaction evidence="1">
        <text>Hydrolysis of (1-&gt;3)-beta-D-glucosidic linkages in (1-&gt;3)-beta-D-glucans.</text>
        <dbReference type="EC" id="3.2.1.39"/>
    </reaction>
</comment>
<dbReference type="Gene3D" id="1.20.5.420">
    <property type="entry name" value="Immunoglobulin FC, subunit C"/>
    <property type="match status" value="1"/>
</dbReference>
<keyword evidence="7" id="KW-0961">Cell wall biogenesis/degradation</keyword>
<dbReference type="InterPro" id="IPR040720">
    <property type="entry name" value="GH81_C"/>
</dbReference>
<dbReference type="Pfam" id="PF17652">
    <property type="entry name" value="Glyco_hydro81C"/>
    <property type="match status" value="1"/>
</dbReference>
<proteinExistence type="inferred from homology"/>
<feature type="domain" description="Glycosyl hydrolase family 81 C-terminal" evidence="10">
    <location>
        <begin position="413"/>
        <end position="773"/>
    </location>
</feature>
<feature type="domain" description="Glycosyl hydrolase family 81 N-terminal" evidence="9">
    <location>
        <begin position="76"/>
        <end position="400"/>
    </location>
</feature>
<evidence type="ECO:0000259" key="10">
    <source>
        <dbReference type="Pfam" id="PF17652"/>
    </source>
</evidence>
<dbReference type="InterPro" id="IPR040451">
    <property type="entry name" value="GH81_N"/>
</dbReference>
<protein>
    <recommendedName>
        <fullName evidence="3">glucan endo-1,3-beta-D-glucosidase</fullName>
        <ecNumber evidence="3">3.2.1.39</ecNumber>
    </recommendedName>
</protein>
<comment type="similarity">
    <text evidence="2">Belongs to the glycosyl hydrolase 81 family.</text>
</comment>
<keyword evidence="4" id="KW-0378">Hydrolase</keyword>
<evidence type="ECO:0000256" key="8">
    <source>
        <dbReference type="ARBA" id="ARBA00023326"/>
    </source>
</evidence>
<dbReference type="EC" id="3.2.1.39" evidence="3"/>
<dbReference type="PANTHER" id="PTHR31983">
    <property type="entry name" value="ENDO-1,3(4)-BETA-GLUCANASE 1"/>
    <property type="match status" value="1"/>
</dbReference>
<accession>A0A3M7MJ12</accession>
<evidence type="ECO:0000313" key="12">
    <source>
        <dbReference type="Proteomes" id="UP000265663"/>
    </source>
</evidence>
<evidence type="ECO:0000256" key="4">
    <source>
        <dbReference type="ARBA" id="ARBA00022801"/>
    </source>
</evidence>
<gene>
    <name evidence="11" type="ORF">GMOD_00003548</name>
</gene>
<dbReference type="GO" id="GO:0000272">
    <property type="term" value="P:polysaccharide catabolic process"/>
    <property type="evidence" value="ECO:0007669"/>
    <property type="project" value="UniProtKB-KW"/>
</dbReference>
<evidence type="ECO:0000256" key="7">
    <source>
        <dbReference type="ARBA" id="ARBA00023316"/>
    </source>
</evidence>
<keyword evidence="5" id="KW-0119">Carbohydrate metabolism</keyword>
<dbReference type="EMBL" id="KE747844">
    <property type="protein sequence ID" value="RMZ74501.1"/>
    <property type="molecule type" value="Genomic_DNA"/>
</dbReference>
<organism evidence="11 12">
    <name type="scientific">Pyrenophora seminiperda CCB06</name>
    <dbReference type="NCBI Taxonomy" id="1302712"/>
    <lineage>
        <taxon>Eukaryota</taxon>
        <taxon>Fungi</taxon>
        <taxon>Dikarya</taxon>
        <taxon>Ascomycota</taxon>
        <taxon>Pezizomycotina</taxon>
        <taxon>Dothideomycetes</taxon>
        <taxon>Pleosporomycetidae</taxon>
        <taxon>Pleosporales</taxon>
        <taxon>Pleosporineae</taxon>
        <taxon>Pleosporaceae</taxon>
        <taxon>Pyrenophora</taxon>
    </lineage>
</organism>
<keyword evidence="6" id="KW-0326">Glycosidase</keyword>
<evidence type="ECO:0000259" key="9">
    <source>
        <dbReference type="Pfam" id="PF03639"/>
    </source>
</evidence>
<evidence type="ECO:0000256" key="5">
    <source>
        <dbReference type="ARBA" id="ARBA00023277"/>
    </source>
</evidence>